<dbReference type="InterPro" id="IPR003142">
    <property type="entry name" value="BPL_C"/>
</dbReference>
<proteinExistence type="inferred from homology"/>
<keyword evidence="5" id="KW-0238">DNA-binding</keyword>
<comment type="catalytic activity">
    <reaction evidence="5">
        <text>biotin + L-lysyl-[protein] + ATP = N(6)-biotinyl-L-lysyl-[protein] + AMP + diphosphate + H(+)</text>
        <dbReference type="Rhea" id="RHEA:11756"/>
        <dbReference type="Rhea" id="RHEA-COMP:9752"/>
        <dbReference type="Rhea" id="RHEA-COMP:10505"/>
        <dbReference type="ChEBI" id="CHEBI:15378"/>
        <dbReference type="ChEBI" id="CHEBI:29969"/>
        <dbReference type="ChEBI" id="CHEBI:30616"/>
        <dbReference type="ChEBI" id="CHEBI:33019"/>
        <dbReference type="ChEBI" id="CHEBI:57586"/>
        <dbReference type="ChEBI" id="CHEBI:83144"/>
        <dbReference type="ChEBI" id="CHEBI:456215"/>
        <dbReference type="EC" id="6.3.4.15"/>
    </reaction>
</comment>
<dbReference type="HAMAP" id="MF_00978">
    <property type="entry name" value="Bifunct_BirA"/>
    <property type="match status" value="1"/>
</dbReference>
<dbReference type="GO" id="GO:0004077">
    <property type="term" value="F:biotin--[biotin carboxyl-carrier protein] ligase activity"/>
    <property type="evidence" value="ECO:0007669"/>
    <property type="project" value="UniProtKB-UniRule"/>
</dbReference>
<keyword evidence="3 5" id="KW-0067">ATP-binding</keyword>
<keyword evidence="2 5" id="KW-0547">Nucleotide-binding</keyword>
<feature type="domain" description="BPL/LPL catalytic" evidence="6">
    <location>
        <begin position="60"/>
        <end position="261"/>
    </location>
</feature>
<dbReference type="NCBIfam" id="TIGR00121">
    <property type="entry name" value="birA_ligase"/>
    <property type="match status" value="1"/>
</dbReference>
<gene>
    <name evidence="5" type="primary">birA</name>
    <name evidence="7" type="ORF">SAMN02746098_02121</name>
</gene>
<dbReference type="SUPFAM" id="SSF55681">
    <property type="entry name" value="Class II aaRS and biotin synthetases"/>
    <property type="match status" value="1"/>
</dbReference>
<protein>
    <recommendedName>
        <fullName evidence="5">Bifunctional ligase/repressor BirA</fullName>
    </recommendedName>
    <alternativeName>
        <fullName evidence="5">Biotin--[acetyl-CoA-carboxylase] ligase</fullName>
        <ecNumber evidence="5">6.3.4.15</ecNumber>
    </alternativeName>
    <alternativeName>
        <fullName evidence="5">Biotin--protein ligase</fullName>
    </alternativeName>
    <alternativeName>
        <fullName evidence="5">Biotin-[acetyl-CoA carboxylase] synthetase</fullName>
    </alternativeName>
</protein>
<feature type="DNA-binding region" description="H-T-H motif" evidence="5">
    <location>
        <begin position="21"/>
        <end position="40"/>
    </location>
</feature>
<evidence type="ECO:0000256" key="4">
    <source>
        <dbReference type="ARBA" id="ARBA00023267"/>
    </source>
</evidence>
<dbReference type="Gene3D" id="1.10.10.10">
    <property type="entry name" value="Winged helix-like DNA-binding domain superfamily/Winged helix DNA-binding domain"/>
    <property type="match status" value="1"/>
</dbReference>
<dbReference type="Gene3D" id="3.30.930.10">
    <property type="entry name" value="Bira Bifunctional Protein, Domain 2"/>
    <property type="match status" value="1"/>
</dbReference>
<dbReference type="SUPFAM" id="SSF46785">
    <property type="entry name" value="Winged helix' DNA-binding domain"/>
    <property type="match status" value="1"/>
</dbReference>
<comment type="similarity">
    <text evidence="5">Belongs to the biotin--protein ligase family.</text>
</comment>
<evidence type="ECO:0000256" key="2">
    <source>
        <dbReference type="ARBA" id="ARBA00022741"/>
    </source>
</evidence>
<name>A0A1M5XP94_9FIRM</name>
<dbReference type="InterPro" id="IPR036388">
    <property type="entry name" value="WH-like_DNA-bd_sf"/>
</dbReference>
<dbReference type="PANTHER" id="PTHR12835:SF5">
    <property type="entry name" value="BIOTIN--PROTEIN LIGASE"/>
    <property type="match status" value="1"/>
</dbReference>
<dbReference type="GO" id="GO:0005524">
    <property type="term" value="F:ATP binding"/>
    <property type="evidence" value="ECO:0007669"/>
    <property type="project" value="UniProtKB-UniRule"/>
</dbReference>
<dbReference type="OrthoDB" id="9807064at2"/>
<dbReference type="GO" id="GO:0006355">
    <property type="term" value="P:regulation of DNA-templated transcription"/>
    <property type="evidence" value="ECO:0007669"/>
    <property type="project" value="UniProtKB-UniRule"/>
</dbReference>
<dbReference type="AlphaFoldDB" id="A0A1M5XP94"/>
<evidence type="ECO:0000256" key="3">
    <source>
        <dbReference type="ARBA" id="ARBA00022840"/>
    </source>
</evidence>
<dbReference type="Pfam" id="PF02237">
    <property type="entry name" value="BPL_C"/>
    <property type="match status" value="1"/>
</dbReference>
<dbReference type="GO" id="GO:0003677">
    <property type="term" value="F:DNA binding"/>
    <property type="evidence" value="ECO:0007669"/>
    <property type="project" value="UniProtKB-UniRule"/>
</dbReference>
<feature type="binding site" evidence="5">
    <location>
        <position position="117"/>
    </location>
    <ligand>
        <name>biotin</name>
        <dbReference type="ChEBI" id="CHEBI:57586"/>
    </ligand>
</feature>
<dbReference type="PROSITE" id="PS51733">
    <property type="entry name" value="BPL_LPL_CATALYTIC"/>
    <property type="match status" value="1"/>
</dbReference>
<dbReference type="STRING" id="1121420.SAMN02746098_02121"/>
<dbReference type="InterPro" id="IPR045864">
    <property type="entry name" value="aa-tRNA-synth_II/BPL/LPL"/>
</dbReference>
<dbReference type="Proteomes" id="UP000183954">
    <property type="component" value="Unassembled WGS sequence"/>
</dbReference>
<dbReference type="InterPro" id="IPR008988">
    <property type="entry name" value="Transcriptional_repressor_C"/>
</dbReference>
<dbReference type="RefSeq" id="WP_073029695.1">
    <property type="nucleotide sequence ID" value="NZ_FQXJ01000006.1"/>
</dbReference>
<dbReference type="GO" id="GO:0005737">
    <property type="term" value="C:cytoplasm"/>
    <property type="evidence" value="ECO:0007669"/>
    <property type="project" value="TreeGrafter"/>
</dbReference>
<dbReference type="InterPro" id="IPR013196">
    <property type="entry name" value="HTH_11"/>
</dbReference>
<dbReference type="PANTHER" id="PTHR12835">
    <property type="entry name" value="BIOTIN PROTEIN LIGASE"/>
    <property type="match status" value="1"/>
</dbReference>
<feature type="binding site" evidence="5">
    <location>
        <position position="188"/>
    </location>
    <ligand>
        <name>biotin</name>
        <dbReference type="ChEBI" id="CHEBI:57586"/>
    </ligand>
</feature>
<keyword evidence="5" id="KW-0804">Transcription</keyword>
<organism evidence="7 8">
    <name type="scientific">Desulfosporosinus lacus DSM 15449</name>
    <dbReference type="NCBI Taxonomy" id="1121420"/>
    <lineage>
        <taxon>Bacteria</taxon>
        <taxon>Bacillati</taxon>
        <taxon>Bacillota</taxon>
        <taxon>Clostridia</taxon>
        <taxon>Eubacteriales</taxon>
        <taxon>Desulfitobacteriaceae</taxon>
        <taxon>Desulfosporosinus</taxon>
    </lineage>
</organism>
<dbReference type="SUPFAM" id="SSF50037">
    <property type="entry name" value="C-terminal domain of transcriptional repressors"/>
    <property type="match status" value="1"/>
</dbReference>
<keyword evidence="5" id="KW-0678">Repressor</keyword>
<evidence type="ECO:0000256" key="5">
    <source>
        <dbReference type="HAMAP-Rule" id="MF_00978"/>
    </source>
</evidence>
<dbReference type="Pfam" id="PF08279">
    <property type="entry name" value="HTH_11"/>
    <property type="match status" value="1"/>
</dbReference>
<accession>A0A1M5XP94</accession>
<keyword evidence="8" id="KW-1185">Reference proteome</keyword>
<dbReference type="EMBL" id="FQXJ01000006">
    <property type="protein sequence ID" value="SHI01093.1"/>
    <property type="molecule type" value="Genomic_DNA"/>
</dbReference>
<feature type="binding site" evidence="5">
    <location>
        <begin position="93"/>
        <end position="95"/>
    </location>
    <ligand>
        <name>biotin</name>
        <dbReference type="ChEBI" id="CHEBI:57586"/>
    </ligand>
</feature>
<dbReference type="InterPro" id="IPR004408">
    <property type="entry name" value="Biotin_CoA_COase_ligase"/>
</dbReference>
<dbReference type="GO" id="GO:0016740">
    <property type="term" value="F:transferase activity"/>
    <property type="evidence" value="ECO:0007669"/>
    <property type="project" value="UniProtKB-ARBA"/>
</dbReference>
<evidence type="ECO:0000313" key="8">
    <source>
        <dbReference type="Proteomes" id="UP000183954"/>
    </source>
</evidence>
<dbReference type="GO" id="GO:0009249">
    <property type="term" value="P:protein lipoylation"/>
    <property type="evidence" value="ECO:0007669"/>
    <property type="project" value="UniProtKB-ARBA"/>
</dbReference>
<dbReference type="Pfam" id="PF03099">
    <property type="entry name" value="BPL_LplA_LipB"/>
    <property type="match status" value="1"/>
</dbReference>
<dbReference type="EC" id="6.3.4.15" evidence="5"/>
<dbReference type="CDD" id="cd16442">
    <property type="entry name" value="BPL"/>
    <property type="match status" value="1"/>
</dbReference>
<dbReference type="InterPro" id="IPR030855">
    <property type="entry name" value="Bifunct_BirA"/>
</dbReference>
<feature type="binding site" evidence="5">
    <location>
        <begin position="121"/>
        <end position="123"/>
    </location>
    <ligand>
        <name>biotin</name>
        <dbReference type="ChEBI" id="CHEBI:57586"/>
    </ligand>
</feature>
<keyword evidence="4 5" id="KW-0092">Biotin</keyword>
<dbReference type="Gene3D" id="2.30.30.100">
    <property type="match status" value="1"/>
</dbReference>
<evidence type="ECO:0000256" key="1">
    <source>
        <dbReference type="ARBA" id="ARBA00022598"/>
    </source>
</evidence>
<comment type="function">
    <text evidence="5">Acts both as a biotin--[acetyl-CoA-carboxylase] ligase and a repressor.</text>
</comment>
<evidence type="ECO:0000259" key="6">
    <source>
        <dbReference type="PROSITE" id="PS51733"/>
    </source>
</evidence>
<sequence length="335" mass="36554">MTLREAVLQALKEKKGEWLSGGALSESLNVSRTTVWNQIKALLAEGYEVDSSPKKGYRLCSPPDILSPVEVGPGLTCKVFGQTDYLYYQELDSTNNRARVLASEGYPEGTVVVADMQTAGRGRRGRSWYSPSNQGIYMSVILRPVLPLKEISRISLLTAVAVAETFEEELNLPARIKWPNDILINDKKVAGILSEAVTDMDGIEYIVVGIGMNINNQLQEFPGDFRTAATSARAEDARPVSRVKVLQGLLARLESHYLDLLAGSFEGTLKKGKSLSVAIGQVLRLDTINGFLVGKAIDIDENGFLLLRDQSGIVHTIISGEITILPLHPAEVLST</sequence>
<dbReference type="InterPro" id="IPR036390">
    <property type="entry name" value="WH_DNA-bd_sf"/>
</dbReference>
<evidence type="ECO:0000313" key="7">
    <source>
        <dbReference type="EMBL" id="SHI01093.1"/>
    </source>
</evidence>
<dbReference type="InterPro" id="IPR004143">
    <property type="entry name" value="BPL_LPL_catalytic"/>
</dbReference>
<reference evidence="8" key="1">
    <citation type="submission" date="2016-11" db="EMBL/GenBank/DDBJ databases">
        <authorList>
            <person name="Varghese N."/>
            <person name="Submissions S."/>
        </authorList>
    </citation>
    <scope>NUCLEOTIDE SEQUENCE [LARGE SCALE GENOMIC DNA]</scope>
    <source>
        <strain evidence="8">DSM 15449</strain>
    </source>
</reference>
<keyword evidence="5" id="KW-0805">Transcription regulation</keyword>
<keyword evidence="1 5" id="KW-0436">Ligase</keyword>